<evidence type="ECO:0000256" key="2">
    <source>
        <dbReference type="ARBA" id="ARBA00048267"/>
    </source>
</evidence>
<keyword evidence="3 5" id="KW-0597">Phosphoprotein</keyword>
<comment type="catalytic activity">
    <reaction evidence="2 3">
        <text>[protein]-L-glutamate 5-O-methyl ester + H2O = L-glutamyl-[protein] + methanol + H(+)</text>
        <dbReference type="Rhea" id="RHEA:23236"/>
        <dbReference type="Rhea" id="RHEA-COMP:10208"/>
        <dbReference type="Rhea" id="RHEA-COMP:10311"/>
        <dbReference type="ChEBI" id="CHEBI:15377"/>
        <dbReference type="ChEBI" id="CHEBI:15378"/>
        <dbReference type="ChEBI" id="CHEBI:17790"/>
        <dbReference type="ChEBI" id="CHEBI:29973"/>
        <dbReference type="ChEBI" id="CHEBI:82795"/>
        <dbReference type="EC" id="3.1.1.61"/>
    </reaction>
</comment>
<dbReference type="CDD" id="cd16432">
    <property type="entry name" value="CheB_Rec"/>
    <property type="match status" value="1"/>
</dbReference>
<dbReference type="Pfam" id="PF01339">
    <property type="entry name" value="CheB_methylest"/>
    <property type="match status" value="1"/>
</dbReference>
<comment type="domain">
    <text evidence="3">Contains a C-terminal catalytic domain, and an N-terminal region which modulates catalytic activity.</text>
</comment>
<feature type="active site" evidence="3 4">
    <location>
        <position position="282"/>
    </location>
</feature>
<keyword evidence="9" id="KW-0808">Transferase</keyword>
<dbReference type="PANTHER" id="PTHR42872">
    <property type="entry name" value="PROTEIN-GLUTAMATE METHYLESTERASE/PROTEIN-GLUTAMINE GLUTAMINASE"/>
    <property type="match status" value="1"/>
</dbReference>
<feature type="domain" description="Response regulatory" evidence="7">
    <location>
        <begin position="5"/>
        <end position="123"/>
    </location>
</feature>
<dbReference type="EMBL" id="JABCJJ010000013">
    <property type="protein sequence ID" value="NMR20546.1"/>
    <property type="molecule type" value="Genomic_DNA"/>
</dbReference>
<dbReference type="EC" id="3.5.1.44" evidence="3"/>
<comment type="caution">
    <text evidence="9">The sequence shown here is derived from an EMBL/GenBank/DDBJ whole genome shotgun (WGS) entry which is preliminary data.</text>
</comment>
<dbReference type="Proteomes" id="UP000562124">
    <property type="component" value="Unassembled WGS sequence"/>
</dbReference>
<keyword evidence="3" id="KW-0963">Cytoplasm</keyword>
<dbReference type="InterPro" id="IPR011006">
    <property type="entry name" value="CheY-like_superfamily"/>
</dbReference>
<dbReference type="GO" id="GO:0008984">
    <property type="term" value="F:protein-glutamate methylesterase activity"/>
    <property type="evidence" value="ECO:0007669"/>
    <property type="project" value="UniProtKB-UniRule"/>
</dbReference>
<dbReference type="Gene3D" id="3.40.50.180">
    <property type="entry name" value="Methylesterase CheB, C-terminal domain"/>
    <property type="match status" value="1"/>
</dbReference>
<evidence type="ECO:0000313" key="10">
    <source>
        <dbReference type="Proteomes" id="UP000562124"/>
    </source>
</evidence>
<feature type="modified residue" description="4-aspartylphosphate" evidence="3 5">
    <location>
        <position position="56"/>
    </location>
</feature>
<feature type="active site" evidence="3 4">
    <location>
        <position position="255"/>
    </location>
</feature>
<dbReference type="AlphaFoldDB" id="A0A7Y0LYI8"/>
<accession>A0A7Y0LYI8</accession>
<evidence type="ECO:0000256" key="4">
    <source>
        <dbReference type="PROSITE-ProRule" id="PRU00050"/>
    </source>
</evidence>
<sequence length="469" mass="48421">MSRIRVLVVDDSVVVRRLVVGALEGDRDIDVVGTAANGRIALDQVTRLRPHLVTMDIEMPEMDGLEAVQELRRRGDRFPIIMFSTLTERGAEATLDALAAGATDYVTKPTNVPDLRAALTDVAQQLLPRIKALVPHVLDADGGSSDRGTGSRGAGHDGGASPEAGRPVSALRTPLRPLSEATRRRARRTAELSGGTGPTPTSSALRGVTGPRSADAPVTAAARGVPGATARRPIALAHHADGAVRPVRAVVIGASTGGPEALTRLVASIARPLPVPVVVVQHMPPVFTRQLAQRLDRTGGSTVVEAVGGEELLPGHVYVAPGDHHLELERTARGARTRLTQDPPVNFCRPAVDTLFRTAVDVYGGDLLAVVLTGMGTDGRTGTGAVVAAGGTVVVQDEASSVVWGMPGAVAAAGLAHRVVPIDEMAATVVGLVQRGVDDAGSHADTHPAPTDTPASRTGALTPARGGAR</sequence>
<dbReference type="InterPro" id="IPR035909">
    <property type="entry name" value="CheB_C"/>
</dbReference>
<evidence type="ECO:0000259" key="7">
    <source>
        <dbReference type="PROSITE" id="PS50110"/>
    </source>
</evidence>
<comment type="catalytic activity">
    <reaction evidence="3">
        <text>L-glutaminyl-[protein] + H2O = L-glutamyl-[protein] + NH4(+)</text>
        <dbReference type="Rhea" id="RHEA:16441"/>
        <dbReference type="Rhea" id="RHEA-COMP:10207"/>
        <dbReference type="Rhea" id="RHEA-COMP:10208"/>
        <dbReference type="ChEBI" id="CHEBI:15377"/>
        <dbReference type="ChEBI" id="CHEBI:28938"/>
        <dbReference type="ChEBI" id="CHEBI:29973"/>
        <dbReference type="ChEBI" id="CHEBI:30011"/>
        <dbReference type="EC" id="3.5.1.44"/>
    </reaction>
</comment>
<reference evidence="9 10" key="1">
    <citation type="submission" date="2020-04" db="EMBL/GenBank/DDBJ databases">
        <title>Sequencing and Assembly of C. fimi.</title>
        <authorList>
            <person name="Ramsey A.R."/>
        </authorList>
    </citation>
    <scope>NUCLEOTIDE SEQUENCE [LARGE SCALE GENOMIC DNA]</scope>
    <source>
        <strain evidence="9 10">SB</strain>
    </source>
</reference>
<comment type="subcellular location">
    <subcellularLocation>
        <location evidence="3">Cytoplasm</location>
    </subcellularLocation>
</comment>
<dbReference type="CDD" id="cd17541">
    <property type="entry name" value="REC_CheB-like"/>
    <property type="match status" value="1"/>
</dbReference>
<organism evidence="9 10">
    <name type="scientific">Cellulomonas fimi</name>
    <dbReference type="NCBI Taxonomy" id="1708"/>
    <lineage>
        <taxon>Bacteria</taxon>
        <taxon>Bacillati</taxon>
        <taxon>Actinomycetota</taxon>
        <taxon>Actinomycetes</taxon>
        <taxon>Micrococcales</taxon>
        <taxon>Cellulomonadaceae</taxon>
        <taxon>Cellulomonas</taxon>
    </lineage>
</organism>
<dbReference type="SUPFAM" id="SSF52738">
    <property type="entry name" value="Methylesterase CheB, C-terminal domain"/>
    <property type="match status" value="1"/>
</dbReference>
<evidence type="ECO:0000256" key="6">
    <source>
        <dbReference type="SAM" id="MobiDB-lite"/>
    </source>
</evidence>
<dbReference type="SMART" id="SM00448">
    <property type="entry name" value="REC"/>
    <property type="match status" value="1"/>
</dbReference>
<keyword evidence="9" id="KW-0489">Methyltransferase</keyword>
<comment type="similarity">
    <text evidence="3">Belongs to the CheB family.</text>
</comment>
<evidence type="ECO:0000313" key="9">
    <source>
        <dbReference type="EMBL" id="NMR20546.1"/>
    </source>
</evidence>
<gene>
    <name evidence="3 9" type="primary">cheB</name>
    <name evidence="9" type="ORF">HIR71_10010</name>
</gene>
<dbReference type="InterPro" id="IPR008248">
    <property type="entry name" value="CheB-like"/>
</dbReference>
<dbReference type="RefSeq" id="WP_169324921.1">
    <property type="nucleotide sequence ID" value="NZ_JABCJJ010000013.1"/>
</dbReference>
<protein>
    <recommendedName>
        <fullName evidence="3">Protein-glutamate methylesterase/protein-glutamine glutaminase</fullName>
        <ecNumber evidence="3">3.1.1.61</ecNumber>
        <ecNumber evidence="3">3.5.1.44</ecNumber>
    </recommendedName>
</protein>
<dbReference type="InterPro" id="IPR000673">
    <property type="entry name" value="Sig_transdc_resp-reg_Me-estase"/>
</dbReference>
<feature type="region of interest" description="Disordered" evidence="6">
    <location>
        <begin position="439"/>
        <end position="469"/>
    </location>
</feature>
<dbReference type="PROSITE" id="PS50122">
    <property type="entry name" value="CHEB"/>
    <property type="match status" value="1"/>
</dbReference>
<dbReference type="SUPFAM" id="SSF52172">
    <property type="entry name" value="CheY-like"/>
    <property type="match status" value="1"/>
</dbReference>
<dbReference type="GO" id="GO:0032259">
    <property type="term" value="P:methylation"/>
    <property type="evidence" value="ECO:0007669"/>
    <property type="project" value="UniProtKB-KW"/>
</dbReference>
<dbReference type="GO" id="GO:0005737">
    <property type="term" value="C:cytoplasm"/>
    <property type="evidence" value="ECO:0007669"/>
    <property type="project" value="UniProtKB-SubCell"/>
</dbReference>
<dbReference type="Pfam" id="PF00072">
    <property type="entry name" value="Response_reg"/>
    <property type="match status" value="1"/>
</dbReference>
<dbReference type="Gene3D" id="3.40.50.2300">
    <property type="match status" value="1"/>
</dbReference>
<dbReference type="GO" id="GO:0006935">
    <property type="term" value="P:chemotaxis"/>
    <property type="evidence" value="ECO:0007669"/>
    <property type="project" value="UniProtKB-UniRule"/>
</dbReference>
<feature type="active site" evidence="3 4">
    <location>
        <position position="378"/>
    </location>
</feature>
<evidence type="ECO:0000256" key="1">
    <source>
        <dbReference type="ARBA" id="ARBA00022801"/>
    </source>
</evidence>
<comment type="function">
    <text evidence="3">Involved in chemotaxis. Part of a chemotaxis signal transduction system that modulates chemotaxis in response to various stimuli. Catalyzes the demethylation of specific methylglutamate residues introduced into the chemoreceptors (methyl-accepting chemotaxis proteins or MCP) by CheR. Also mediates the irreversible deamidation of specific glutamine residues to glutamic acid.</text>
</comment>
<dbReference type="PANTHER" id="PTHR42872:SF3">
    <property type="entry name" value="PROTEIN-GLUTAMATE METHYLESTERASE_PROTEIN-GLUTAMINE GLUTAMINASE 1"/>
    <property type="match status" value="1"/>
</dbReference>
<keyword evidence="1 3" id="KW-0378">Hydrolase</keyword>
<name>A0A7Y0LYI8_CELFI</name>
<feature type="region of interest" description="Disordered" evidence="6">
    <location>
        <begin position="138"/>
        <end position="218"/>
    </location>
</feature>
<dbReference type="NCBIfam" id="NF001965">
    <property type="entry name" value="PRK00742.1"/>
    <property type="match status" value="1"/>
</dbReference>
<dbReference type="HAMAP" id="MF_00099">
    <property type="entry name" value="CheB_chemtxs"/>
    <property type="match status" value="1"/>
</dbReference>
<dbReference type="InterPro" id="IPR001789">
    <property type="entry name" value="Sig_transdc_resp-reg_receiver"/>
</dbReference>
<comment type="PTM">
    <text evidence="3">Phosphorylated by CheA. Phosphorylation of the N-terminal regulatory domain activates the methylesterase activity.</text>
</comment>
<dbReference type="GO" id="GO:0008168">
    <property type="term" value="F:methyltransferase activity"/>
    <property type="evidence" value="ECO:0007669"/>
    <property type="project" value="UniProtKB-KW"/>
</dbReference>
<evidence type="ECO:0000259" key="8">
    <source>
        <dbReference type="PROSITE" id="PS50122"/>
    </source>
</evidence>
<evidence type="ECO:0000256" key="5">
    <source>
        <dbReference type="PROSITE-ProRule" id="PRU00169"/>
    </source>
</evidence>
<evidence type="ECO:0000256" key="3">
    <source>
        <dbReference type="HAMAP-Rule" id="MF_00099"/>
    </source>
</evidence>
<keyword evidence="3 4" id="KW-0145">Chemotaxis</keyword>
<dbReference type="GO" id="GO:0000156">
    <property type="term" value="F:phosphorelay response regulator activity"/>
    <property type="evidence" value="ECO:0007669"/>
    <property type="project" value="InterPro"/>
</dbReference>
<dbReference type="GO" id="GO:0050568">
    <property type="term" value="F:protein-glutamine glutaminase activity"/>
    <property type="evidence" value="ECO:0007669"/>
    <property type="project" value="UniProtKB-UniRule"/>
</dbReference>
<proteinExistence type="inferred from homology"/>
<keyword evidence="10" id="KW-1185">Reference proteome</keyword>
<dbReference type="PROSITE" id="PS50110">
    <property type="entry name" value="RESPONSE_REGULATORY"/>
    <property type="match status" value="1"/>
</dbReference>
<feature type="domain" description="CheB-type methylesterase" evidence="8">
    <location>
        <begin position="246"/>
        <end position="436"/>
    </location>
</feature>
<dbReference type="EC" id="3.1.1.61" evidence="3"/>